<dbReference type="Proteomes" id="UP000218327">
    <property type="component" value="Unassembled WGS sequence"/>
</dbReference>
<name>A0A2A5ABL0_9GAMM</name>
<feature type="transmembrane region" description="Helical" evidence="8">
    <location>
        <begin position="32"/>
        <end position="52"/>
    </location>
</feature>
<dbReference type="Pfam" id="PF19425">
    <property type="entry name" value="Csd3_N2"/>
    <property type="match status" value="1"/>
</dbReference>
<evidence type="ECO:0000256" key="7">
    <source>
        <dbReference type="ARBA" id="ARBA00023049"/>
    </source>
</evidence>
<keyword evidence="5" id="KW-0378">Hydrolase</keyword>
<feature type="transmembrane region" description="Helical" evidence="8">
    <location>
        <begin position="73"/>
        <end position="90"/>
    </location>
</feature>
<evidence type="ECO:0000256" key="8">
    <source>
        <dbReference type="SAM" id="Phobius"/>
    </source>
</evidence>
<evidence type="ECO:0000256" key="3">
    <source>
        <dbReference type="ARBA" id="ARBA00022670"/>
    </source>
</evidence>
<evidence type="ECO:0000259" key="9">
    <source>
        <dbReference type="PROSITE" id="PS51782"/>
    </source>
</evidence>
<dbReference type="InterPro" id="IPR050570">
    <property type="entry name" value="Cell_wall_metabolism_enzyme"/>
</dbReference>
<evidence type="ECO:0000256" key="6">
    <source>
        <dbReference type="ARBA" id="ARBA00022833"/>
    </source>
</evidence>
<organism evidence="10 11">
    <name type="scientific">SAR86 cluster bacterium</name>
    <dbReference type="NCBI Taxonomy" id="2030880"/>
    <lineage>
        <taxon>Bacteria</taxon>
        <taxon>Pseudomonadati</taxon>
        <taxon>Pseudomonadota</taxon>
        <taxon>Gammaproteobacteria</taxon>
        <taxon>SAR86 cluster</taxon>
    </lineage>
</organism>
<keyword evidence="7" id="KW-0482">Metalloprotease</keyword>
<dbReference type="GO" id="GO:0006508">
    <property type="term" value="P:proteolysis"/>
    <property type="evidence" value="ECO:0007669"/>
    <property type="project" value="UniProtKB-KW"/>
</dbReference>
<evidence type="ECO:0000256" key="1">
    <source>
        <dbReference type="ARBA" id="ARBA00001947"/>
    </source>
</evidence>
<dbReference type="PROSITE" id="PS51782">
    <property type="entry name" value="LYSM"/>
    <property type="match status" value="1"/>
</dbReference>
<reference evidence="11" key="1">
    <citation type="submission" date="2017-08" db="EMBL/GenBank/DDBJ databases">
        <title>A dynamic microbial community with high functional redundancy inhabits the cold, oxic subseafloor aquifer.</title>
        <authorList>
            <person name="Tully B.J."/>
            <person name="Wheat C.G."/>
            <person name="Glazer B.T."/>
            <person name="Huber J.A."/>
        </authorList>
    </citation>
    <scope>NUCLEOTIDE SEQUENCE [LARGE SCALE GENOMIC DNA]</scope>
</reference>
<dbReference type="InterPro" id="IPR045834">
    <property type="entry name" value="Csd3_N2"/>
</dbReference>
<dbReference type="Gene3D" id="2.70.70.10">
    <property type="entry name" value="Glucose Permease (Domain IIA)"/>
    <property type="match status" value="1"/>
</dbReference>
<dbReference type="Pfam" id="PF04225">
    <property type="entry name" value="LysM_OapA"/>
    <property type="match status" value="1"/>
</dbReference>
<dbReference type="InterPro" id="IPR016047">
    <property type="entry name" value="M23ase_b-sheet_dom"/>
</dbReference>
<dbReference type="PANTHER" id="PTHR21666">
    <property type="entry name" value="PEPTIDASE-RELATED"/>
    <property type="match status" value="1"/>
</dbReference>
<gene>
    <name evidence="10" type="ORF">COA96_18420</name>
</gene>
<keyword evidence="8" id="KW-0812">Transmembrane</keyword>
<keyword evidence="3" id="KW-0645">Protease</keyword>
<dbReference type="GO" id="GO:0030313">
    <property type="term" value="C:cell envelope"/>
    <property type="evidence" value="ECO:0007669"/>
    <property type="project" value="UniProtKB-SubCell"/>
</dbReference>
<keyword evidence="8" id="KW-0472">Membrane</keyword>
<dbReference type="CDD" id="cd12797">
    <property type="entry name" value="M23_peptidase"/>
    <property type="match status" value="1"/>
</dbReference>
<comment type="caution">
    <text evidence="10">The sequence shown here is derived from an EMBL/GenBank/DDBJ whole genome shotgun (WGS) entry which is preliminary data.</text>
</comment>
<keyword evidence="8" id="KW-1133">Transmembrane helix</keyword>
<evidence type="ECO:0000256" key="5">
    <source>
        <dbReference type="ARBA" id="ARBA00022801"/>
    </source>
</evidence>
<dbReference type="AlphaFoldDB" id="A0A2A5ABL0"/>
<dbReference type="GO" id="GO:0042834">
    <property type="term" value="F:peptidoglycan binding"/>
    <property type="evidence" value="ECO:0007669"/>
    <property type="project" value="InterPro"/>
</dbReference>
<sequence>MFRLKRGDFTPELTDCAATQAKTSGKYPACCYNFALSRVIGAFAVAIYMEFIDLIRKFAHGHIHVVSHYPRRHLLIAGALGGLFLILLILPDGAESATAPTQVQIPITASIPTTTSSDMEEAIQLSDFIVELNDEIAEIKDENDNQVAPVIADTSVWKNVEVESGDSLSAIFTKVGLSNQDLFRVLNSSDEAEVLNRLYPGYQLDFRIPEDGELEQLRILKSPLEGYLFTLNENSYEVESILKYPQVEQAFKVGIIADSLFMAGKREQIPAVTIMEMANIFGGVIDFILDPRTGDDFSILYEEKYLDGEFIGNGDILATQYTNQGKTFTAVRYIDKEGEVGYYNIVGESMRKAFLRSPLNVFRISSNFNPNRRHPILNTIRAHKGTDYAASRGTPIMATSDGRVTRASRYGSFGNLIIIQHAGGFETKYAHLSKYANGIKKGTRVRQGDIIGYVGSTGGATGPHLHYEFLVSGVHKNPRTILDKLPKAKSIDPAEMDLFRTQTAALLKRFTELNGTQLLSLNQPSAD</sequence>
<dbReference type="Gene3D" id="3.10.450.350">
    <property type="match status" value="2"/>
</dbReference>
<keyword evidence="6" id="KW-0862">Zinc</keyword>
<dbReference type="SUPFAM" id="SSF51261">
    <property type="entry name" value="Duplicated hybrid motif"/>
    <property type="match status" value="1"/>
</dbReference>
<comment type="subcellular location">
    <subcellularLocation>
        <location evidence="2">Cell envelope</location>
    </subcellularLocation>
</comment>
<feature type="domain" description="LysM" evidence="9">
    <location>
        <begin position="158"/>
        <end position="206"/>
    </location>
</feature>
<evidence type="ECO:0000313" key="11">
    <source>
        <dbReference type="Proteomes" id="UP000218327"/>
    </source>
</evidence>
<dbReference type="EMBL" id="NVVJ01000120">
    <property type="protein sequence ID" value="PCJ16471.1"/>
    <property type="molecule type" value="Genomic_DNA"/>
</dbReference>
<comment type="cofactor">
    <cofactor evidence="1">
        <name>Zn(2+)</name>
        <dbReference type="ChEBI" id="CHEBI:29105"/>
    </cofactor>
</comment>
<dbReference type="GO" id="GO:0046872">
    <property type="term" value="F:metal ion binding"/>
    <property type="evidence" value="ECO:0007669"/>
    <property type="project" value="UniProtKB-KW"/>
</dbReference>
<evidence type="ECO:0000256" key="4">
    <source>
        <dbReference type="ARBA" id="ARBA00022723"/>
    </source>
</evidence>
<evidence type="ECO:0000313" key="10">
    <source>
        <dbReference type="EMBL" id="PCJ16471.1"/>
    </source>
</evidence>
<evidence type="ECO:0000256" key="2">
    <source>
        <dbReference type="ARBA" id="ARBA00004196"/>
    </source>
</evidence>
<dbReference type="PANTHER" id="PTHR21666:SF288">
    <property type="entry name" value="CELL DIVISION PROTEIN YTFB"/>
    <property type="match status" value="1"/>
</dbReference>
<dbReference type="InterPro" id="IPR018392">
    <property type="entry name" value="LysM"/>
</dbReference>
<dbReference type="InterPro" id="IPR011055">
    <property type="entry name" value="Dup_hybrid_motif"/>
</dbReference>
<accession>A0A2A5ABL0</accession>
<proteinExistence type="predicted"/>
<dbReference type="Pfam" id="PF01551">
    <property type="entry name" value="Peptidase_M23"/>
    <property type="match status" value="1"/>
</dbReference>
<dbReference type="GO" id="GO:0004222">
    <property type="term" value="F:metalloendopeptidase activity"/>
    <property type="evidence" value="ECO:0007669"/>
    <property type="project" value="TreeGrafter"/>
</dbReference>
<dbReference type="InterPro" id="IPR007340">
    <property type="entry name" value="LysM_Opacity-associatedA"/>
</dbReference>
<keyword evidence="4" id="KW-0479">Metal-binding</keyword>
<protein>
    <submittedName>
        <fullName evidence="10">Peptidase M23</fullName>
    </submittedName>
</protein>